<protein>
    <submittedName>
        <fullName evidence="2">Uncharacterized protein</fullName>
    </submittedName>
</protein>
<sequence>MIQNDTQNVNTFEILWETKIMPYLQNSIINKASNTKKIKRSHKKIKSEPVYEEQKSFSDGFQNFVLIPDDVIEFVDTIKSESNTWFHWEPIKPLKNTRDGSEDAISETYIEDKKDNDEIYLNTNIGLDSIQFCIKDIETDKKISFSCSEDMFYSQEKNETIDDLCSKELQIPDSINNFIGLKEAKTNCIDDFGGNNLESGFKSSIKESRINTLAKASDKNEALLDIIQNSEHELINTFSENNIFRKLESDKIITLDKNQSEVLDLDYSKAEKEGLFFSGNLEDVILPQTDILEKDSYPNIVANKSERKKSNSNEKVILLKDEIGFERYKSSISDLEIINYDKLKSMWSSNLGKSVLSAGTKNFESKLAASADPLDVKENVILKEELNSTKSVRFDLGKKNTPSYKELKIRSSNGLNSLSSNSPISKSKGVNNSAANRKRKDMSFVSPFILPKSNS</sequence>
<organism evidence="2 3">
    <name type="scientific">Smittium mucronatum</name>
    <dbReference type="NCBI Taxonomy" id="133383"/>
    <lineage>
        <taxon>Eukaryota</taxon>
        <taxon>Fungi</taxon>
        <taxon>Fungi incertae sedis</taxon>
        <taxon>Zoopagomycota</taxon>
        <taxon>Kickxellomycotina</taxon>
        <taxon>Harpellomycetes</taxon>
        <taxon>Harpellales</taxon>
        <taxon>Legeriomycetaceae</taxon>
        <taxon>Smittium</taxon>
    </lineage>
</organism>
<proteinExistence type="predicted"/>
<dbReference type="Proteomes" id="UP000187455">
    <property type="component" value="Unassembled WGS sequence"/>
</dbReference>
<comment type="caution">
    <text evidence="2">The sequence shown here is derived from an EMBL/GenBank/DDBJ whole genome shotgun (WGS) entry which is preliminary data.</text>
</comment>
<evidence type="ECO:0000313" key="2">
    <source>
        <dbReference type="EMBL" id="OLY84947.1"/>
    </source>
</evidence>
<evidence type="ECO:0000256" key="1">
    <source>
        <dbReference type="SAM" id="MobiDB-lite"/>
    </source>
</evidence>
<gene>
    <name evidence="2" type="ORF">AYI68_g874</name>
</gene>
<feature type="region of interest" description="Disordered" evidence="1">
    <location>
        <begin position="418"/>
        <end position="438"/>
    </location>
</feature>
<reference evidence="2 3" key="1">
    <citation type="journal article" date="2016" name="Mol. Biol. Evol.">
        <title>Genome-Wide Survey of Gut Fungi (Harpellales) Reveals the First Horizontally Transferred Ubiquitin Gene from a Mosquito Host.</title>
        <authorList>
            <person name="Wang Y."/>
            <person name="White M.M."/>
            <person name="Kvist S."/>
            <person name="Moncalvo J.M."/>
        </authorList>
    </citation>
    <scope>NUCLEOTIDE SEQUENCE [LARGE SCALE GENOMIC DNA]</scope>
    <source>
        <strain evidence="2 3">ALG-7-W6</strain>
    </source>
</reference>
<dbReference type="AlphaFoldDB" id="A0A1R0H723"/>
<dbReference type="EMBL" id="LSSL01000294">
    <property type="protein sequence ID" value="OLY84947.1"/>
    <property type="molecule type" value="Genomic_DNA"/>
</dbReference>
<name>A0A1R0H723_9FUNG</name>
<feature type="compositionally biased region" description="Low complexity" evidence="1">
    <location>
        <begin position="418"/>
        <end position="429"/>
    </location>
</feature>
<evidence type="ECO:0000313" key="3">
    <source>
        <dbReference type="Proteomes" id="UP000187455"/>
    </source>
</evidence>
<keyword evidence="3" id="KW-1185">Reference proteome</keyword>
<accession>A0A1R0H723</accession>